<sequence length="375" mass="41032">SRQLLVLHGLFGMARNWRSVANLSARNHSPIICRADLRNHGDSPHSSGYEHGGYGWRCQASLLSSSWMPTPVHLLWPQLGRQVAMRTALLHRAAGAVANCLWTPRRSPAAPSRAGFASIMELMLSLDLSRPPDPPKDASIQRLFPRSENCIRGGPAPLGARDRPVEFCSKVTQFLRNCLRLRSARAELPLLLLRRRLLPPHVAAAGSHWPAPPLLAMLNGADGGWVRFGLLRASSVALEAESSPPWCYAGKMREATTASVNRRDSRPARCVTSRPRTRLGCHGQPSDGAHSVAGAAPAETRGWRAVAARSWRGTAAMSIQHRNRRESPPGAAGSPDVWQKIVDVLAQHERDVGHGRERSCIAKVLIAAVRRPRAR</sequence>
<dbReference type="InterPro" id="IPR029058">
    <property type="entry name" value="AB_hydrolase_fold"/>
</dbReference>
<dbReference type="Gene3D" id="3.40.50.1820">
    <property type="entry name" value="alpha/beta hydrolase"/>
    <property type="match status" value="1"/>
</dbReference>
<reference evidence="3" key="1">
    <citation type="submission" date="2016-11" db="UniProtKB">
        <authorList>
            <consortium name="WormBaseParasite"/>
        </authorList>
    </citation>
    <scope>IDENTIFICATION</scope>
</reference>
<keyword evidence="2" id="KW-1185">Reference proteome</keyword>
<protein>
    <submittedName>
        <fullName evidence="3">AB hydrolase-1 domain-containing protein</fullName>
    </submittedName>
</protein>
<feature type="region of interest" description="Disordered" evidence="1">
    <location>
        <begin position="258"/>
        <end position="296"/>
    </location>
</feature>
<dbReference type="WBParaSite" id="maker-unitig_36458-snap-gene-0.2-mRNA-1">
    <property type="protein sequence ID" value="maker-unitig_36458-snap-gene-0.2-mRNA-1"/>
    <property type="gene ID" value="maker-unitig_36458-snap-gene-0.2"/>
</dbReference>
<evidence type="ECO:0000313" key="3">
    <source>
        <dbReference type="WBParaSite" id="maker-unitig_36458-snap-gene-0.2-mRNA-1"/>
    </source>
</evidence>
<dbReference type="SUPFAM" id="SSF53474">
    <property type="entry name" value="alpha/beta-Hydrolases"/>
    <property type="match status" value="1"/>
</dbReference>
<dbReference type="Proteomes" id="UP000095280">
    <property type="component" value="Unplaced"/>
</dbReference>
<organism evidence="2 3">
    <name type="scientific">Macrostomum lignano</name>
    <dbReference type="NCBI Taxonomy" id="282301"/>
    <lineage>
        <taxon>Eukaryota</taxon>
        <taxon>Metazoa</taxon>
        <taxon>Spiralia</taxon>
        <taxon>Lophotrochozoa</taxon>
        <taxon>Platyhelminthes</taxon>
        <taxon>Rhabditophora</taxon>
        <taxon>Macrostomorpha</taxon>
        <taxon>Macrostomida</taxon>
        <taxon>Macrostomidae</taxon>
        <taxon>Macrostomum</taxon>
    </lineage>
</organism>
<evidence type="ECO:0000313" key="2">
    <source>
        <dbReference type="Proteomes" id="UP000095280"/>
    </source>
</evidence>
<proteinExistence type="predicted"/>
<evidence type="ECO:0000256" key="1">
    <source>
        <dbReference type="SAM" id="MobiDB-lite"/>
    </source>
</evidence>
<name>A0A1I8FJF3_9PLAT</name>
<accession>A0A1I8FJF3</accession>
<dbReference type="AlphaFoldDB" id="A0A1I8FJF3"/>